<dbReference type="Proteomes" id="UP001160499">
    <property type="component" value="Unassembled WGS sequence"/>
</dbReference>
<feature type="transmembrane region" description="Helical" evidence="2">
    <location>
        <begin position="204"/>
        <end position="225"/>
    </location>
</feature>
<comment type="caution">
    <text evidence="3">The sequence shown here is derived from an EMBL/GenBank/DDBJ whole genome shotgun (WGS) entry which is preliminary data.</text>
</comment>
<keyword evidence="2" id="KW-0472">Membrane</keyword>
<evidence type="ECO:0008006" key="5">
    <source>
        <dbReference type="Google" id="ProtNLM"/>
    </source>
</evidence>
<evidence type="ECO:0000313" key="3">
    <source>
        <dbReference type="EMBL" id="MDH6222908.1"/>
    </source>
</evidence>
<reference evidence="3 4" key="1">
    <citation type="submission" date="2023-04" db="EMBL/GenBank/DDBJ databases">
        <title>Forest soil microbial communities from Buena Vista Peninsula, Colon Province, Panama.</title>
        <authorList>
            <person name="Bouskill N."/>
        </authorList>
    </citation>
    <scope>NUCLEOTIDE SEQUENCE [LARGE SCALE GENOMIC DNA]</scope>
    <source>
        <strain evidence="3 4">GGS1</strain>
    </source>
</reference>
<keyword evidence="2" id="KW-0812">Transmembrane</keyword>
<gene>
    <name evidence="3" type="ORF">M2283_010260</name>
</gene>
<organism evidence="3 4">
    <name type="scientific">Streptomyces pseudovenezuelae</name>
    <dbReference type="NCBI Taxonomy" id="67350"/>
    <lineage>
        <taxon>Bacteria</taxon>
        <taxon>Bacillati</taxon>
        <taxon>Actinomycetota</taxon>
        <taxon>Actinomycetes</taxon>
        <taxon>Kitasatosporales</taxon>
        <taxon>Streptomycetaceae</taxon>
        <taxon>Streptomyces</taxon>
        <taxon>Streptomyces aurantiacus group</taxon>
    </lineage>
</organism>
<protein>
    <recommendedName>
        <fullName evidence="5">DUF2637 domain-containing protein</fullName>
    </recommendedName>
</protein>
<keyword evidence="2" id="KW-1133">Transmembrane helix</keyword>
<name>A0ABT6M2Y4_9ACTN</name>
<evidence type="ECO:0000256" key="2">
    <source>
        <dbReference type="SAM" id="Phobius"/>
    </source>
</evidence>
<feature type="compositionally biased region" description="Basic and acidic residues" evidence="1">
    <location>
        <begin position="1"/>
        <end position="30"/>
    </location>
</feature>
<sequence length="335" mass="35442">MTAGKDRSRIGGMDRRAGVRARPDEVHRPGDWAPGLVDAGSGDRAGVGQTGGRRHNQPRLAKAAAAHGVRRVEMPPDRGPYTGWGAGQGRAQAVARWPVAARLPGGGPRPTQVLPARGDREPAVPQVLWQMVVGETLNTRDAHRFQPSRGGTRRWLQVRPAVSNRYRATRRGGTFPACSVGRGAVMGGMDSNGSRSSTAAERKITLRAVTMIMTAVVGLTFLFGFGNVWTLALRLGVPPWVAPLVAPAVDLSVMGLLLGTRYLALHAAPPEMLRPARRLLVLSSLMTLALNVADPLLNDQFGKAAFDAVGPLLLIGWAEVGPGLLQAISNTVGGG</sequence>
<keyword evidence="4" id="KW-1185">Reference proteome</keyword>
<dbReference type="EMBL" id="JARXVH010000049">
    <property type="protein sequence ID" value="MDH6222908.1"/>
    <property type="molecule type" value="Genomic_DNA"/>
</dbReference>
<evidence type="ECO:0000256" key="1">
    <source>
        <dbReference type="SAM" id="MobiDB-lite"/>
    </source>
</evidence>
<feature type="region of interest" description="Disordered" evidence="1">
    <location>
        <begin position="1"/>
        <end position="58"/>
    </location>
</feature>
<proteinExistence type="predicted"/>
<evidence type="ECO:0000313" key="4">
    <source>
        <dbReference type="Proteomes" id="UP001160499"/>
    </source>
</evidence>
<accession>A0ABT6M2Y4</accession>
<feature type="transmembrane region" description="Helical" evidence="2">
    <location>
        <begin position="237"/>
        <end position="258"/>
    </location>
</feature>